<dbReference type="AlphaFoldDB" id="A0A4C1XMT3"/>
<dbReference type="EMBL" id="BGZK01000894">
    <property type="protein sequence ID" value="GBP64302.1"/>
    <property type="molecule type" value="Genomic_DNA"/>
</dbReference>
<organism evidence="2 3">
    <name type="scientific">Eumeta variegata</name>
    <name type="common">Bagworm moth</name>
    <name type="synonym">Eumeta japonica</name>
    <dbReference type="NCBI Taxonomy" id="151549"/>
    <lineage>
        <taxon>Eukaryota</taxon>
        <taxon>Metazoa</taxon>
        <taxon>Ecdysozoa</taxon>
        <taxon>Arthropoda</taxon>
        <taxon>Hexapoda</taxon>
        <taxon>Insecta</taxon>
        <taxon>Pterygota</taxon>
        <taxon>Neoptera</taxon>
        <taxon>Endopterygota</taxon>
        <taxon>Lepidoptera</taxon>
        <taxon>Glossata</taxon>
        <taxon>Ditrysia</taxon>
        <taxon>Tineoidea</taxon>
        <taxon>Psychidae</taxon>
        <taxon>Oiketicinae</taxon>
        <taxon>Eumeta</taxon>
    </lineage>
</organism>
<evidence type="ECO:0000313" key="2">
    <source>
        <dbReference type="EMBL" id="GBP64302.1"/>
    </source>
</evidence>
<dbReference type="Proteomes" id="UP000299102">
    <property type="component" value="Unassembled WGS sequence"/>
</dbReference>
<gene>
    <name evidence="2" type="ORF">EVAR_88254_1</name>
</gene>
<reference evidence="2 3" key="1">
    <citation type="journal article" date="2019" name="Commun. Biol.">
        <title>The bagworm genome reveals a unique fibroin gene that provides high tensile strength.</title>
        <authorList>
            <person name="Kono N."/>
            <person name="Nakamura H."/>
            <person name="Ohtoshi R."/>
            <person name="Tomita M."/>
            <person name="Numata K."/>
            <person name="Arakawa K."/>
        </authorList>
    </citation>
    <scope>NUCLEOTIDE SEQUENCE [LARGE SCALE GENOMIC DNA]</scope>
</reference>
<accession>A0A4C1XMT3</accession>
<proteinExistence type="predicted"/>
<evidence type="ECO:0000313" key="3">
    <source>
        <dbReference type="Proteomes" id="UP000299102"/>
    </source>
</evidence>
<sequence>MSDTGGSARHPKRGTDSKLSKSKWSPPPMNTRNTRGVTDAMTVSWKGLEYVTKGNLMDGGISTSVGIPERHCLSIVSSISSEPPRRSGPALTTTGSGFPLLSAFPERHCLSIVSNISSEPPRRSGPALTTTGSGFPLLSAFPERHCLSIVSSISSEPPRRSGPALTTTGRRITTFHFCRHSRSATVSLSSQISALSPSPLRTGADYHRERRNNVIVEAQGVFPLLSAFPERHCLSIVSSISSEPPRRILKGFAANWFMRPDLLKKNLNDWPQEREKKNSQHNTAVATPLCTARRVRRRIAQPPNKPSMPRKWNLCVDLDEDDIMHATGRLDRHQGLASQGSKIRHDDVDGVKMCVVSVYEVAHRRPCARYSTTAVNCKQLVRPRFSLFSSFMKAYEALPSTLNDSKPEHEAILAKVDADFLRIFELADSINLTSDDLGYGKESKRTAGPTRGA</sequence>
<name>A0A4C1XMT3_EUMVA</name>
<comment type="caution">
    <text evidence="2">The sequence shown here is derived from an EMBL/GenBank/DDBJ whole genome shotgun (WGS) entry which is preliminary data.</text>
</comment>
<evidence type="ECO:0000256" key="1">
    <source>
        <dbReference type="SAM" id="MobiDB-lite"/>
    </source>
</evidence>
<protein>
    <submittedName>
        <fullName evidence="2">Uncharacterized protein</fullName>
    </submittedName>
</protein>
<keyword evidence="3" id="KW-1185">Reference proteome</keyword>
<feature type="region of interest" description="Disordered" evidence="1">
    <location>
        <begin position="1"/>
        <end position="36"/>
    </location>
</feature>